<comment type="cofactor">
    <cofactor evidence="1 7">
        <name>L-ascorbate</name>
        <dbReference type="ChEBI" id="CHEBI:38290"/>
    </cofactor>
</comment>
<gene>
    <name evidence="9" type="ORF">J7302_09060</name>
</gene>
<evidence type="ECO:0000256" key="6">
    <source>
        <dbReference type="ARBA" id="ARBA00023004"/>
    </source>
</evidence>
<evidence type="ECO:0000256" key="3">
    <source>
        <dbReference type="ARBA" id="ARBA00022896"/>
    </source>
</evidence>
<name>A0ABS5XF43_9GAMM</name>
<dbReference type="InterPro" id="IPR041097">
    <property type="entry name" value="PKHD_C"/>
</dbReference>
<dbReference type="InterPro" id="IPR023550">
    <property type="entry name" value="PKHD_hydroxylase"/>
</dbReference>
<dbReference type="NCBIfam" id="NF003974">
    <property type="entry name" value="PRK05467.1-3"/>
    <property type="match status" value="1"/>
</dbReference>
<dbReference type="HAMAP" id="MF_00657">
    <property type="entry name" value="Hydroxyl_YbiX"/>
    <property type="match status" value="1"/>
</dbReference>
<dbReference type="RefSeq" id="WP_215372922.1">
    <property type="nucleotide sequence ID" value="NZ_JAGTIS010000003.1"/>
</dbReference>
<accession>A0ABS5XF43</accession>
<dbReference type="InterPro" id="IPR006620">
    <property type="entry name" value="Pro_4_hyd_alph"/>
</dbReference>
<evidence type="ECO:0000256" key="5">
    <source>
        <dbReference type="ARBA" id="ARBA00023002"/>
    </source>
</evidence>
<feature type="domain" description="Fe2OG dioxygenase" evidence="8">
    <location>
        <begin position="78"/>
        <end position="178"/>
    </location>
</feature>
<comment type="caution">
    <text evidence="9">The sequence shown here is derived from an EMBL/GenBank/DDBJ whole genome shotgun (WGS) entry which is preliminary data.</text>
</comment>
<dbReference type="InterPro" id="IPR005123">
    <property type="entry name" value="Oxoglu/Fe-dep_dioxygenase_dom"/>
</dbReference>
<dbReference type="InterPro" id="IPR044862">
    <property type="entry name" value="Pro_4_hyd_alph_FE2OG_OXY"/>
</dbReference>
<keyword evidence="4 7" id="KW-0223">Dioxygenase</keyword>
<keyword evidence="3 7" id="KW-0847">Vitamin C</keyword>
<dbReference type="SUPFAM" id="SSF51197">
    <property type="entry name" value="Clavaminate synthase-like"/>
    <property type="match status" value="1"/>
</dbReference>
<evidence type="ECO:0000259" key="8">
    <source>
        <dbReference type="PROSITE" id="PS51471"/>
    </source>
</evidence>
<feature type="binding site" evidence="7">
    <location>
        <position position="96"/>
    </location>
    <ligand>
        <name>Fe cation</name>
        <dbReference type="ChEBI" id="CHEBI:24875"/>
    </ligand>
</feature>
<evidence type="ECO:0000256" key="7">
    <source>
        <dbReference type="HAMAP-Rule" id="MF_00657"/>
    </source>
</evidence>
<dbReference type="SMART" id="SM00702">
    <property type="entry name" value="P4Hc"/>
    <property type="match status" value="1"/>
</dbReference>
<evidence type="ECO:0000313" key="9">
    <source>
        <dbReference type="EMBL" id="MBT8766279.1"/>
    </source>
</evidence>
<dbReference type="Gene3D" id="4.10.860.20">
    <property type="entry name" value="Rabenosyn, Rab binding domain"/>
    <property type="match status" value="1"/>
</dbReference>
<protein>
    <submittedName>
        <fullName evidence="9">Fe2+-dependent dioxygenase</fullName>
    </submittedName>
</protein>
<dbReference type="Gene3D" id="2.60.120.620">
    <property type="entry name" value="q2cbj1_9rhob like domain"/>
    <property type="match status" value="1"/>
</dbReference>
<keyword evidence="10" id="KW-1185">Reference proteome</keyword>
<dbReference type="Pfam" id="PF18331">
    <property type="entry name" value="PKHD_C"/>
    <property type="match status" value="1"/>
</dbReference>
<reference evidence="9 10" key="1">
    <citation type="submission" date="2021-04" db="EMBL/GenBank/DDBJ databases">
        <title>Pseudomonas boanensis sp. nov., a bacterium isolated from river water used for household purposes in Boane District, Mozambique.</title>
        <authorList>
            <person name="Nicklasson M."/>
            <person name="Martin-Rodriguez A.J."/>
            <person name="Thorell K."/>
            <person name="Neves L."/>
            <person name="Mussagy A."/>
            <person name="Rydberg H.A."/>
            <person name="Hernroth B."/>
            <person name="Svensson-Stadler L."/>
            <person name="Sjoling A."/>
        </authorList>
    </citation>
    <scope>NUCLEOTIDE SEQUENCE [LARGE SCALE GENOMIC DNA]</scope>
    <source>
        <strain evidence="9 10">DB1</strain>
    </source>
</reference>
<dbReference type="NCBIfam" id="NF003975">
    <property type="entry name" value="PRK05467.1-4"/>
    <property type="match status" value="1"/>
</dbReference>
<organism evidence="9 10">
    <name type="scientific">Metapseudomonas boanensis</name>
    <dbReference type="NCBI Taxonomy" id="2822138"/>
    <lineage>
        <taxon>Bacteria</taxon>
        <taxon>Pseudomonadati</taxon>
        <taxon>Pseudomonadota</taxon>
        <taxon>Gammaproteobacteria</taxon>
        <taxon>Pseudomonadales</taxon>
        <taxon>Pseudomonadaceae</taxon>
        <taxon>Metapseudomonas</taxon>
    </lineage>
</organism>
<sequence length="226" mass="25079">MMLQIPDVLTADQVRKCREALDEANWQDGRVTAGHMAVRAKDNQQLAQDDPLAIEIGDFIVERLGSNPQFMAAALPLKVLPPRFNRYTGGGTYGNHIDNAIFSVPGTPHRVRSDLSATLFFSDPDEYEGGELVVEDTYGSHSVKLPAGHLVLYPGSSLHRVNPVTRGARLASFMWIQSLVREDSQRAMLLDLDTAIQQLTRETPASEALVRLSGVYHNLLRQWSNT</sequence>
<evidence type="ECO:0000256" key="4">
    <source>
        <dbReference type="ARBA" id="ARBA00022964"/>
    </source>
</evidence>
<keyword evidence="5 7" id="KW-0560">Oxidoreductase</keyword>
<proteinExistence type="inferred from homology"/>
<dbReference type="GO" id="GO:0051213">
    <property type="term" value="F:dioxygenase activity"/>
    <property type="evidence" value="ECO:0007669"/>
    <property type="project" value="UniProtKB-KW"/>
</dbReference>
<keyword evidence="2 7" id="KW-0479">Metal-binding</keyword>
<dbReference type="PANTHER" id="PTHR41536:SF1">
    <property type="entry name" value="PKHD-TYPE HYDROXYLASE YBIX"/>
    <property type="match status" value="1"/>
</dbReference>
<dbReference type="PANTHER" id="PTHR41536">
    <property type="entry name" value="PKHD-TYPE HYDROXYLASE YBIX"/>
    <property type="match status" value="1"/>
</dbReference>
<evidence type="ECO:0000313" key="10">
    <source>
        <dbReference type="Proteomes" id="UP001519667"/>
    </source>
</evidence>
<evidence type="ECO:0000256" key="2">
    <source>
        <dbReference type="ARBA" id="ARBA00022723"/>
    </source>
</evidence>
<keyword evidence="6 7" id="KW-0408">Iron</keyword>
<dbReference type="PROSITE" id="PS51471">
    <property type="entry name" value="FE2OG_OXY"/>
    <property type="match status" value="1"/>
</dbReference>
<comment type="cofactor">
    <cofactor evidence="7">
        <name>Fe(2+)</name>
        <dbReference type="ChEBI" id="CHEBI:29033"/>
    </cofactor>
    <text evidence="7">Binds 1 Fe(2+) ion per subunit.</text>
</comment>
<feature type="binding site" evidence="7">
    <location>
        <position position="159"/>
    </location>
    <ligand>
        <name>Fe cation</name>
        <dbReference type="ChEBI" id="CHEBI:24875"/>
    </ligand>
</feature>
<feature type="binding site" evidence="7">
    <location>
        <position position="169"/>
    </location>
    <ligand>
        <name>2-oxoglutarate</name>
        <dbReference type="ChEBI" id="CHEBI:16810"/>
    </ligand>
</feature>
<evidence type="ECO:0000256" key="1">
    <source>
        <dbReference type="ARBA" id="ARBA00001961"/>
    </source>
</evidence>
<dbReference type="Pfam" id="PF13640">
    <property type="entry name" value="2OG-FeII_Oxy_3"/>
    <property type="match status" value="1"/>
</dbReference>
<dbReference type="Proteomes" id="UP001519667">
    <property type="component" value="Unassembled WGS sequence"/>
</dbReference>
<feature type="binding site" evidence="7">
    <location>
        <position position="98"/>
    </location>
    <ligand>
        <name>Fe cation</name>
        <dbReference type="ChEBI" id="CHEBI:24875"/>
    </ligand>
</feature>
<dbReference type="EMBL" id="JAGTIS010000003">
    <property type="protein sequence ID" value="MBT8766279.1"/>
    <property type="molecule type" value="Genomic_DNA"/>
</dbReference>